<comment type="caution">
    <text evidence="4">The sequence shown here is derived from an EMBL/GenBank/DDBJ whole genome shotgun (WGS) entry which is preliminary data.</text>
</comment>
<dbReference type="NCBIfam" id="NF033516">
    <property type="entry name" value="transpos_IS3"/>
    <property type="match status" value="1"/>
</dbReference>
<reference evidence="4 5" key="1">
    <citation type="submission" date="2017-08" db="EMBL/GenBank/DDBJ databases">
        <title>Phylogenetic analysis of Mycobacterium avium complex whole genomes.</title>
        <authorList>
            <person name="Caverly L.J."/>
            <person name="Spilker T."/>
            <person name="Lipuma J."/>
        </authorList>
    </citation>
    <scope>NUCLEOTIDE SEQUENCE [LARGE SCALE GENOMIC DNA]</scope>
    <source>
        <strain evidence="4 5">FLAC0165</strain>
    </source>
</reference>
<dbReference type="GeneID" id="91489770"/>
<dbReference type="AlphaFoldDB" id="A0A2A2ZAT0"/>
<name>A0A2A2ZAT0_MYCAV</name>
<sequence length="428" mass="48372">MGRSSKYPDELRERAVRMVAEVRPQYRSQWAAITAVAGMLGIGTPETLRTWIRRSDVDGGVRPGVTSQMAEENKALRKQVAELRRANEILKAAANFLRGRARPARETVIRFIAEHKDHQVPGPDGGAGLRWGVEPMCAVLSEHGVPISASTYYEWITKTPTRRQMRDAELVEIITAARKDRTTGKFVQTLGSRKLWIWLRGQGHDVARCTVERIMREQGWQGARYGSKHKTTVTDETHVRHPDLVDRRFYACAPNRLWVADFTYVSTWSGFVYVAFVIDAFSRRIVGWRAATSMTTDLVLDAIEHAFFTRAAEGNTTLRGLIAHSDAGAQYTSVAFTHRLIDEGVDPSVGSVGDALDNALAETTVGSFKNELIRRQGPWRDVNHVEIATAHWVQWFNTERPHEYLDDFTPEAVERLHYDHRRTPPKAG</sequence>
<organism evidence="4 5">
    <name type="scientific">Mycobacterium avium</name>
    <dbReference type="NCBI Taxonomy" id="1764"/>
    <lineage>
        <taxon>Bacteria</taxon>
        <taxon>Bacillati</taxon>
        <taxon>Actinomycetota</taxon>
        <taxon>Actinomycetes</taxon>
        <taxon>Mycobacteriales</taxon>
        <taxon>Mycobacteriaceae</taxon>
        <taxon>Mycobacterium</taxon>
        <taxon>Mycobacterium avium complex (MAC)</taxon>
    </lineage>
</organism>
<dbReference type="Gene3D" id="1.10.10.10">
    <property type="entry name" value="Winged helix-like DNA-binding domain superfamily/Winged helix DNA-binding domain"/>
    <property type="match status" value="1"/>
</dbReference>
<dbReference type="GO" id="GO:0003676">
    <property type="term" value="F:nucleic acid binding"/>
    <property type="evidence" value="ECO:0007669"/>
    <property type="project" value="InterPro"/>
</dbReference>
<dbReference type="InterPro" id="IPR048020">
    <property type="entry name" value="Transpos_IS3"/>
</dbReference>
<dbReference type="Pfam" id="PF00665">
    <property type="entry name" value="rve"/>
    <property type="match status" value="1"/>
</dbReference>
<dbReference type="Pfam" id="PF01527">
    <property type="entry name" value="HTH_Tnp_1"/>
    <property type="match status" value="1"/>
</dbReference>
<proteinExistence type="predicted"/>
<feature type="domain" description="Integrase catalytic" evidence="3">
    <location>
        <begin position="250"/>
        <end position="418"/>
    </location>
</feature>
<dbReference type="InterPro" id="IPR009057">
    <property type="entry name" value="Homeodomain-like_sf"/>
</dbReference>
<dbReference type="InterPro" id="IPR036397">
    <property type="entry name" value="RNaseH_sf"/>
</dbReference>
<dbReference type="InterPro" id="IPR001584">
    <property type="entry name" value="Integrase_cat-core"/>
</dbReference>
<protein>
    <submittedName>
        <fullName evidence="4">IS3 family transposase</fullName>
    </submittedName>
</protein>
<evidence type="ECO:0000256" key="1">
    <source>
        <dbReference type="ARBA" id="ARBA00002286"/>
    </source>
</evidence>
<dbReference type="Proteomes" id="UP000217768">
    <property type="component" value="Unassembled WGS sequence"/>
</dbReference>
<dbReference type="EMBL" id="NSFD01000081">
    <property type="protein sequence ID" value="PBA23450.1"/>
    <property type="molecule type" value="Genomic_DNA"/>
</dbReference>
<dbReference type="InterPro" id="IPR025948">
    <property type="entry name" value="HTH-like_dom"/>
</dbReference>
<dbReference type="GO" id="GO:0015074">
    <property type="term" value="P:DNA integration"/>
    <property type="evidence" value="ECO:0007669"/>
    <property type="project" value="InterPro"/>
</dbReference>
<dbReference type="InterPro" id="IPR050900">
    <property type="entry name" value="Transposase_IS3/IS150/IS904"/>
</dbReference>
<evidence type="ECO:0000256" key="2">
    <source>
        <dbReference type="SAM" id="Coils"/>
    </source>
</evidence>
<dbReference type="InterPro" id="IPR012337">
    <property type="entry name" value="RNaseH-like_sf"/>
</dbReference>
<dbReference type="PROSITE" id="PS50994">
    <property type="entry name" value="INTEGRASE"/>
    <property type="match status" value="1"/>
</dbReference>
<dbReference type="RefSeq" id="WP_095764118.1">
    <property type="nucleotide sequence ID" value="NZ_JAEKMM010000293.1"/>
</dbReference>
<keyword evidence="2" id="KW-0175">Coiled coil</keyword>
<gene>
    <name evidence="4" type="ORF">CKJ66_28535</name>
</gene>
<evidence type="ECO:0000313" key="5">
    <source>
        <dbReference type="Proteomes" id="UP000217768"/>
    </source>
</evidence>
<comment type="function">
    <text evidence="1">Involved in the transposition of the insertion sequence.</text>
</comment>
<dbReference type="InterPro" id="IPR036388">
    <property type="entry name" value="WH-like_DNA-bd_sf"/>
</dbReference>
<dbReference type="InterPro" id="IPR002514">
    <property type="entry name" value="Transposase_8"/>
</dbReference>
<dbReference type="PANTHER" id="PTHR46889">
    <property type="entry name" value="TRANSPOSASE INSF FOR INSERTION SEQUENCE IS3B-RELATED"/>
    <property type="match status" value="1"/>
</dbReference>
<feature type="coiled-coil region" evidence="2">
    <location>
        <begin position="66"/>
        <end position="100"/>
    </location>
</feature>
<evidence type="ECO:0000259" key="3">
    <source>
        <dbReference type="PROSITE" id="PS50994"/>
    </source>
</evidence>
<accession>A0A2A2ZAT0</accession>
<evidence type="ECO:0000313" key="4">
    <source>
        <dbReference type="EMBL" id="PBA23450.1"/>
    </source>
</evidence>
<dbReference type="SUPFAM" id="SSF53098">
    <property type="entry name" value="Ribonuclease H-like"/>
    <property type="match status" value="1"/>
</dbReference>
<dbReference type="SUPFAM" id="SSF46689">
    <property type="entry name" value="Homeodomain-like"/>
    <property type="match status" value="1"/>
</dbReference>
<dbReference type="Gene3D" id="3.30.420.10">
    <property type="entry name" value="Ribonuclease H-like superfamily/Ribonuclease H"/>
    <property type="match status" value="1"/>
</dbReference>
<dbReference type="PANTHER" id="PTHR46889:SF5">
    <property type="entry name" value="INTEGRASE PROTEIN"/>
    <property type="match status" value="1"/>
</dbReference>
<dbReference type="Pfam" id="PF13276">
    <property type="entry name" value="HTH_21"/>
    <property type="match status" value="1"/>
</dbReference>